<dbReference type="Proteomes" id="UP000297452">
    <property type="component" value="Unassembled WGS sequence"/>
</dbReference>
<name>A0A4Z1IAI4_9HELO</name>
<keyword evidence="4" id="KW-1185">Reference proteome</keyword>
<feature type="transmembrane region" description="Helical" evidence="2">
    <location>
        <begin position="6"/>
        <end position="30"/>
    </location>
</feature>
<evidence type="ECO:0000313" key="4">
    <source>
        <dbReference type="Proteomes" id="UP000297452"/>
    </source>
</evidence>
<comment type="caution">
    <text evidence="3">The sequence shown here is derived from an EMBL/GenBank/DDBJ whole genome shotgun (WGS) entry which is preliminary data.</text>
</comment>
<gene>
    <name evidence="3" type="ORF">BOTNAR_0184g00080</name>
</gene>
<feature type="region of interest" description="Disordered" evidence="1">
    <location>
        <begin position="35"/>
        <end position="60"/>
    </location>
</feature>
<feature type="compositionally biased region" description="Basic and acidic residues" evidence="1">
    <location>
        <begin position="36"/>
        <end position="60"/>
    </location>
</feature>
<sequence length="77" mass="9397">MVESDFKMILGIAFVISWRVFFASVAIWIVRRRREEKRGTKRREEQRERGGKERRTERERNVNQSINYRIAQITIEI</sequence>
<accession>A0A4Z1IAI4</accession>
<keyword evidence="2" id="KW-0472">Membrane</keyword>
<reference evidence="3 4" key="1">
    <citation type="submission" date="2017-12" db="EMBL/GenBank/DDBJ databases">
        <title>Comparative genomics of Botrytis spp.</title>
        <authorList>
            <person name="Valero-Jimenez C.A."/>
            <person name="Tapia P."/>
            <person name="Veloso J."/>
            <person name="Silva-Moreno E."/>
            <person name="Staats M."/>
            <person name="Valdes J.H."/>
            <person name="Van Kan J.A.L."/>
        </authorList>
    </citation>
    <scope>NUCLEOTIDE SEQUENCE [LARGE SCALE GENOMIC DNA]</scope>
    <source>
        <strain evidence="3 4">MUCL2120</strain>
    </source>
</reference>
<proteinExistence type="predicted"/>
<evidence type="ECO:0000256" key="2">
    <source>
        <dbReference type="SAM" id="Phobius"/>
    </source>
</evidence>
<evidence type="ECO:0000256" key="1">
    <source>
        <dbReference type="SAM" id="MobiDB-lite"/>
    </source>
</evidence>
<dbReference type="EMBL" id="PQXJ01000184">
    <property type="protein sequence ID" value="TGO58275.1"/>
    <property type="molecule type" value="Genomic_DNA"/>
</dbReference>
<evidence type="ECO:0000313" key="3">
    <source>
        <dbReference type="EMBL" id="TGO58275.1"/>
    </source>
</evidence>
<protein>
    <submittedName>
        <fullName evidence="3">Uncharacterized protein</fullName>
    </submittedName>
</protein>
<keyword evidence="2" id="KW-0812">Transmembrane</keyword>
<keyword evidence="2" id="KW-1133">Transmembrane helix</keyword>
<dbReference type="AlphaFoldDB" id="A0A4Z1IAI4"/>
<organism evidence="3 4">
    <name type="scientific">Botryotinia narcissicola</name>
    <dbReference type="NCBI Taxonomy" id="278944"/>
    <lineage>
        <taxon>Eukaryota</taxon>
        <taxon>Fungi</taxon>
        <taxon>Dikarya</taxon>
        <taxon>Ascomycota</taxon>
        <taxon>Pezizomycotina</taxon>
        <taxon>Leotiomycetes</taxon>
        <taxon>Helotiales</taxon>
        <taxon>Sclerotiniaceae</taxon>
        <taxon>Botryotinia</taxon>
    </lineage>
</organism>